<evidence type="ECO:0000313" key="1">
    <source>
        <dbReference type="EMBL" id="SVB95607.1"/>
    </source>
</evidence>
<reference evidence="1" key="1">
    <citation type="submission" date="2018-05" db="EMBL/GenBank/DDBJ databases">
        <authorList>
            <person name="Lanie J.A."/>
            <person name="Ng W.-L."/>
            <person name="Kazmierczak K.M."/>
            <person name="Andrzejewski T.M."/>
            <person name="Davidsen T.M."/>
            <person name="Wayne K.J."/>
            <person name="Tettelin H."/>
            <person name="Glass J.I."/>
            <person name="Rusch D."/>
            <person name="Podicherti R."/>
            <person name="Tsui H.-C.T."/>
            <person name="Winkler M.E."/>
        </authorList>
    </citation>
    <scope>NUCLEOTIDE SEQUENCE</scope>
</reference>
<gene>
    <name evidence="1" type="ORF">METZ01_LOCUS248461</name>
</gene>
<dbReference type="SUPFAM" id="SSF56281">
    <property type="entry name" value="Metallo-hydrolase/oxidoreductase"/>
    <property type="match status" value="1"/>
</dbReference>
<dbReference type="Pfam" id="PF23023">
    <property type="entry name" value="Anti-Pycsar_Apyc1"/>
    <property type="match status" value="1"/>
</dbReference>
<dbReference type="AlphaFoldDB" id="A0A382I8R1"/>
<sequence>MGKMKLTCLGTGDGHPSGERSHSAFLYEFDGATVLLDCGEPVTKSLMQAGVSPDAIDRVFLSHLHSDHLGGFFLLIQSFWLRQRKKPLTIHLPGEGLEPVQQLLRAAYLFDELMPFDMKFEMWRGGTAMEFNGLTTTPFNTTHLEGLREHFQPRHPDQAFEAFSFTLESGGTRVGHSADIGHLNDLDPLLAQPLDLLLCELAHVEPADLFEYLAGRPIGQVVFTHVSQGHWNDESVFRQLATEKLGELPHIFATDGGEIIL</sequence>
<accession>A0A382I8R1</accession>
<protein>
    <submittedName>
        <fullName evidence="1">Uncharacterized protein</fullName>
    </submittedName>
</protein>
<proteinExistence type="predicted"/>
<dbReference type="PANTHER" id="PTHR46018">
    <property type="entry name" value="ZINC PHOSPHODIESTERASE ELAC PROTEIN 1"/>
    <property type="match status" value="1"/>
</dbReference>
<name>A0A382I8R1_9ZZZZ</name>
<organism evidence="1">
    <name type="scientific">marine metagenome</name>
    <dbReference type="NCBI Taxonomy" id="408172"/>
    <lineage>
        <taxon>unclassified sequences</taxon>
        <taxon>metagenomes</taxon>
        <taxon>ecological metagenomes</taxon>
    </lineage>
</organism>
<dbReference type="GO" id="GO:0042781">
    <property type="term" value="F:3'-tRNA processing endoribonuclease activity"/>
    <property type="evidence" value="ECO:0007669"/>
    <property type="project" value="TreeGrafter"/>
</dbReference>
<dbReference type="PANTHER" id="PTHR46018:SF2">
    <property type="entry name" value="ZINC PHOSPHODIESTERASE ELAC PROTEIN 1"/>
    <property type="match status" value="1"/>
</dbReference>
<dbReference type="Gene3D" id="3.60.15.10">
    <property type="entry name" value="Ribonuclease Z/Hydroxyacylglutathione hydrolase-like"/>
    <property type="match status" value="1"/>
</dbReference>
<dbReference type="EMBL" id="UINC01065683">
    <property type="protein sequence ID" value="SVB95607.1"/>
    <property type="molecule type" value="Genomic_DNA"/>
</dbReference>
<dbReference type="InterPro" id="IPR036866">
    <property type="entry name" value="RibonucZ/Hydroxyglut_hydro"/>
</dbReference>